<gene>
    <name evidence="1" type="ORF">BSTEL_1787</name>
</gene>
<dbReference type="OrthoDB" id="9973864at2"/>
<protein>
    <submittedName>
        <fullName evidence="1">Uncharacterized protein</fullName>
    </submittedName>
</protein>
<dbReference type="AlphaFoldDB" id="A0A087DMX8"/>
<keyword evidence="2" id="KW-1185">Reference proteome</keyword>
<evidence type="ECO:0000313" key="1">
    <source>
        <dbReference type="EMBL" id="KFI96878.1"/>
    </source>
</evidence>
<proteinExistence type="predicted"/>
<organism evidence="1 2">
    <name type="scientific">Bifidobacterium stellenboschense</name>
    <dbReference type="NCBI Taxonomy" id="762211"/>
    <lineage>
        <taxon>Bacteria</taxon>
        <taxon>Bacillati</taxon>
        <taxon>Actinomycetota</taxon>
        <taxon>Actinomycetes</taxon>
        <taxon>Bifidobacteriales</taxon>
        <taxon>Bifidobacteriaceae</taxon>
        <taxon>Bifidobacterium</taxon>
    </lineage>
</organism>
<accession>A0A087DMX8</accession>
<comment type="caution">
    <text evidence="1">The sequence shown here is derived from an EMBL/GenBank/DDBJ whole genome shotgun (WGS) entry which is preliminary data.</text>
</comment>
<dbReference type="Proteomes" id="UP000029004">
    <property type="component" value="Unassembled WGS sequence"/>
</dbReference>
<sequence>MDEPHGDVLLFETACEPFNLAFTASVSCMTEGDPRPLLSLTMQPGDTAYWLFEDAEEPEALADKTDALQQWLDDLGAVTAYLTALYEGIPVEKVRG</sequence>
<dbReference type="EMBL" id="JGZP01000014">
    <property type="protein sequence ID" value="KFI96878.1"/>
    <property type="molecule type" value="Genomic_DNA"/>
</dbReference>
<reference evidence="1 2" key="1">
    <citation type="submission" date="2014-03" db="EMBL/GenBank/DDBJ databases">
        <title>Genomics of Bifidobacteria.</title>
        <authorList>
            <person name="Ventura M."/>
            <person name="Milani C."/>
            <person name="Lugli G.A."/>
        </authorList>
    </citation>
    <scope>NUCLEOTIDE SEQUENCE [LARGE SCALE GENOMIC DNA]</scope>
    <source>
        <strain evidence="1 2">DSM 23968</strain>
    </source>
</reference>
<dbReference type="RefSeq" id="WP_034528712.1">
    <property type="nucleotide sequence ID" value="NZ_JGZP01000014.1"/>
</dbReference>
<name>A0A087DMX8_9BIFI</name>
<evidence type="ECO:0000313" key="2">
    <source>
        <dbReference type="Proteomes" id="UP000029004"/>
    </source>
</evidence>